<dbReference type="EMBL" id="LGYO01000022">
    <property type="protein sequence ID" value="KNZ41763.1"/>
    <property type="molecule type" value="Genomic_DNA"/>
</dbReference>
<keyword evidence="3" id="KW-1185">Reference proteome</keyword>
<sequence length="197" mass="22284">MIIIFLIAILFAKFRGCEIKPAFKSVALYPPFIFEIIYLVLQVFVMTANYDVIVFAEIFKKMYLLSFLVPIIMLKLYKPGLIGSAFIVAGTAMNNFVIALNNGKMPVFPTLTYLTGYVKSDTFERINDIHVLGNADTKMIILADIFDVGWSILSIGDILIHSFAGIIVYFAIVELNKRKDEGFTLRPLILKPRQTEN</sequence>
<feature type="transmembrane region" description="Helical" evidence="1">
    <location>
        <begin position="32"/>
        <end position="59"/>
    </location>
</feature>
<feature type="transmembrane region" description="Helical" evidence="1">
    <location>
        <begin position="80"/>
        <end position="100"/>
    </location>
</feature>
<dbReference type="STRING" id="52689.AKG39_08995"/>
<dbReference type="PATRIC" id="fig|52689.4.peg.1005"/>
<name>A0A0L6TZU2_9FIRM</name>
<proteinExistence type="predicted"/>
<accession>A0A0L6TZU2</accession>
<evidence type="ECO:0000256" key="1">
    <source>
        <dbReference type="SAM" id="Phobius"/>
    </source>
</evidence>
<keyword evidence="1" id="KW-1133">Transmembrane helix</keyword>
<dbReference type="Proteomes" id="UP000036873">
    <property type="component" value="Unassembled WGS sequence"/>
</dbReference>
<reference evidence="3" key="1">
    <citation type="submission" date="2015-07" db="EMBL/GenBank/DDBJ databases">
        <title>Draft genome sequence of Acetobacterium bakii DSM 8293, a potential psychrophilic chemical producer through syngas fermentation.</title>
        <authorList>
            <person name="Song Y."/>
            <person name="Hwang S."/>
            <person name="Cho B.-K."/>
        </authorList>
    </citation>
    <scope>NUCLEOTIDE SEQUENCE [LARGE SCALE GENOMIC DNA]</scope>
    <source>
        <strain evidence="3">DSM 8239</strain>
    </source>
</reference>
<dbReference type="Pfam" id="PF17248">
    <property type="entry name" value="DUF5317"/>
    <property type="match status" value="1"/>
</dbReference>
<dbReference type="RefSeq" id="WP_050740057.1">
    <property type="nucleotide sequence ID" value="NZ_LGYO01000022.1"/>
</dbReference>
<keyword evidence="1" id="KW-0472">Membrane</keyword>
<comment type="caution">
    <text evidence="2">The sequence shown here is derived from an EMBL/GenBank/DDBJ whole genome shotgun (WGS) entry which is preliminary data.</text>
</comment>
<feature type="transmembrane region" description="Helical" evidence="1">
    <location>
        <begin position="148"/>
        <end position="172"/>
    </location>
</feature>
<evidence type="ECO:0008006" key="4">
    <source>
        <dbReference type="Google" id="ProtNLM"/>
    </source>
</evidence>
<dbReference type="InterPro" id="IPR035168">
    <property type="entry name" value="DUF5317"/>
</dbReference>
<evidence type="ECO:0000313" key="3">
    <source>
        <dbReference type="Proteomes" id="UP000036873"/>
    </source>
</evidence>
<dbReference type="AlphaFoldDB" id="A0A0L6TZU2"/>
<gene>
    <name evidence="2" type="ORF">AKG39_08995</name>
</gene>
<protein>
    <recommendedName>
        <fullName evidence="4">DUF5317 domain-containing protein</fullName>
    </recommendedName>
</protein>
<organism evidence="2 3">
    <name type="scientific">Acetobacterium bakii</name>
    <dbReference type="NCBI Taxonomy" id="52689"/>
    <lineage>
        <taxon>Bacteria</taxon>
        <taxon>Bacillati</taxon>
        <taxon>Bacillota</taxon>
        <taxon>Clostridia</taxon>
        <taxon>Eubacteriales</taxon>
        <taxon>Eubacteriaceae</taxon>
        <taxon>Acetobacterium</taxon>
    </lineage>
</organism>
<keyword evidence="1" id="KW-0812">Transmembrane</keyword>
<evidence type="ECO:0000313" key="2">
    <source>
        <dbReference type="EMBL" id="KNZ41763.1"/>
    </source>
</evidence>